<proteinExistence type="predicted"/>
<dbReference type="Proteomes" id="UP000002508">
    <property type="component" value="Chromosome"/>
</dbReference>
<dbReference type="EMBL" id="CP001337">
    <property type="protein sequence ID" value="ACL24246.1"/>
    <property type="molecule type" value="Genomic_DNA"/>
</dbReference>
<name>B8G8I4_CHLAD</name>
<organism evidence="1 2">
    <name type="scientific">Chloroflexus aggregans (strain MD-66 / DSM 9485)</name>
    <dbReference type="NCBI Taxonomy" id="326427"/>
    <lineage>
        <taxon>Bacteria</taxon>
        <taxon>Bacillati</taxon>
        <taxon>Chloroflexota</taxon>
        <taxon>Chloroflexia</taxon>
        <taxon>Chloroflexales</taxon>
        <taxon>Chloroflexineae</taxon>
        <taxon>Chloroflexaceae</taxon>
        <taxon>Chloroflexus</taxon>
    </lineage>
</organism>
<keyword evidence="2" id="KW-1185">Reference proteome</keyword>
<dbReference type="AlphaFoldDB" id="B8G8I4"/>
<dbReference type="KEGG" id="cag:Cagg_1339"/>
<evidence type="ECO:0000313" key="2">
    <source>
        <dbReference type="Proteomes" id="UP000002508"/>
    </source>
</evidence>
<reference evidence="1" key="1">
    <citation type="submission" date="2008-12" db="EMBL/GenBank/DDBJ databases">
        <title>Complete sequence of Chloroflexus aggregans DSM 9485.</title>
        <authorList>
            <consortium name="US DOE Joint Genome Institute"/>
            <person name="Lucas S."/>
            <person name="Copeland A."/>
            <person name="Lapidus A."/>
            <person name="Glavina del Rio T."/>
            <person name="Dalin E."/>
            <person name="Tice H."/>
            <person name="Pitluck S."/>
            <person name="Foster B."/>
            <person name="Larimer F."/>
            <person name="Land M."/>
            <person name="Hauser L."/>
            <person name="Kyrpides N."/>
            <person name="Mikhailova N."/>
            <person name="Bryant D."/>
            <person name="Richardson P."/>
        </authorList>
    </citation>
    <scope>NUCLEOTIDE SEQUENCE</scope>
    <source>
        <strain evidence="1">DSM 9485</strain>
    </source>
</reference>
<protein>
    <submittedName>
        <fullName evidence="1">Uncharacterized protein</fullName>
    </submittedName>
</protein>
<accession>B8G8I4</accession>
<dbReference type="HOGENOM" id="CLU_2823247_0_0_0"/>
<sequence>MPTDWATVGISGFLILTKQTILFKINSNLKTHLIEVQIGEALRRRRVIGGIDEQNAVKCHRHLPRL</sequence>
<gene>
    <name evidence="1" type="ordered locus">Cagg_1339</name>
</gene>
<evidence type="ECO:0000313" key="1">
    <source>
        <dbReference type="EMBL" id="ACL24246.1"/>
    </source>
</evidence>